<reference evidence="1" key="1">
    <citation type="journal article" date="2015" name="Nature">
        <title>Complex archaea that bridge the gap between prokaryotes and eukaryotes.</title>
        <authorList>
            <person name="Spang A."/>
            <person name="Saw J.H."/>
            <person name="Jorgensen S.L."/>
            <person name="Zaremba-Niedzwiedzka K."/>
            <person name="Martijn J."/>
            <person name="Lind A.E."/>
            <person name="van Eijk R."/>
            <person name="Schleper C."/>
            <person name="Guy L."/>
            <person name="Ettema T.J."/>
        </authorList>
    </citation>
    <scope>NUCLEOTIDE SEQUENCE</scope>
</reference>
<organism evidence="1">
    <name type="scientific">marine sediment metagenome</name>
    <dbReference type="NCBI Taxonomy" id="412755"/>
    <lineage>
        <taxon>unclassified sequences</taxon>
        <taxon>metagenomes</taxon>
        <taxon>ecological metagenomes</taxon>
    </lineage>
</organism>
<dbReference type="Pfam" id="PF08882">
    <property type="entry name" value="Acetone_carb_G"/>
    <property type="match status" value="1"/>
</dbReference>
<dbReference type="EMBL" id="LAZR01034318">
    <property type="protein sequence ID" value="KKL45632.1"/>
    <property type="molecule type" value="Genomic_DNA"/>
</dbReference>
<evidence type="ECO:0008006" key="2">
    <source>
        <dbReference type="Google" id="ProtNLM"/>
    </source>
</evidence>
<proteinExistence type="predicted"/>
<name>A0A0F9F3C6_9ZZZZ</name>
<dbReference type="AlphaFoldDB" id="A0A0F9F3C6"/>
<evidence type="ECO:0000313" key="1">
    <source>
        <dbReference type="EMBL" id="KKL45632.1"/>
    </source>
</evidence>
<accession>A0A0F9F3C6</accession>
<gene>
    <name evidence="1" type="ORF">LCGC14_2353670</name>
</gene>
<comment type="caution">
    <text evidence="1">The sequence shown here is derived from an EMBL/GenBank/DDBJ whole genome shotgun (WGS) entry which is preliminary data.</text>
</comment>
<sequence>NWKLGANIYVRDTAEKMDQVYPRLMSPDTTWQHYREYSCPTCGTMLDIEAPVPWYPVMHDFQPDLKTFFEWVEMPAPAKI</sequence>
<protein>
    <recommendedName>
        <fullName evidence="2">Acetone carboxylase subunit gamma</fullName>
    </recommendedName>
</protein>
<feature type="non-terminal residue" evidence="1">
    <location>
        <position position="1"/>
    </location>
</feature>
<dbReference type="InterPro" id="IPR016750">
    <property type="entry name" value="Aceto_COase_bsu/gsu"/>
</dbReference>